<dbReference type="PATRIC" id="fig|1423811.3.peg.1118"/>
<feature type="transmembrane region" description="Helical" evidence="1">
    <location>
        <begin position="38"/>
        <end position="56"/>
    </location>
</feature>
<accession>A0A0R1IXZ6</accession>
<evidence type="ECO:0000313" key="3">
    <source>
        <dbReference type="Proteomes" id="UP000050929"/>
    </source>
</evidence>
<sequence>MYTSTIVIIIAILLFMVSNNFLLSTFQNLGLNFWASEVIIGIIILLVVFLIYKFILKKIFDKK</sequence>
<keyword evidence="1" id="KW-0812">Transmembrane</keyword>
<dbReference type="RefSeq" id="WP_057766962.1">
    <property type="nucleotide sequence ID" value="NZ_AZDG01000021.1"/>
</dbReference>
<feature type="transmembrane region" description="Helical" evidence="1">
    <location>
        <begin position="7"/>
        <end position="26"/>
    </location>
</feature>
<evidence type="ECO:0000313" key="2">
    <source>
        <dbReference type="EMBL" id="KRK63864.1"/>
    </source>
</evidence>
<organism evidence="2 3">
    <name type="scientific">Companilactobacillus tucceti DSM 20183</name>
    <dbReference type="NCBI Taxonomy" id="1423811"/>
    <lineage>
        <taxon>Bacteria</taxon>
        <taxon>Bacillati</taxon>
        <taxon>Bacillota</taxon>
        <taxon>Bacilli</taxon>
        <taxon>Lactobacillales</taxon>
        <taxon>Lactobacillaceae</taxon>
        <taxon>Companilactobacillus</taxon>
    </lineage>
</organism>
<dbReference type="AlphaFoldDB" id="A0A0R1IXZ6"/>
<dbReference type="STRING" id="1423811.FC72_GL001103"/>
<gene>
    <name evidence="2" type="ORF">FC72_GL001103</name>
</gene>
<reference evidence="2 3" key="1">
    <citation type="journal article" date="2015" name="Genome Announc.">
        <title>Expanding the biotechnology potential of lactobacilli through comparative genomics of 213 strains and associated genera.</title>
        <authorList>
            <person name="Sun Z."/>
            <person name="Harris H.M."/>
            <person name="McCann A."/>
            <person name="Guo C."/>
            <person name="Argimon S."/>
            <person name="Zhang W."/>
            <person name="Yang X."/>
            <person name="Jeffery I.B."/>
            <person name="Cooney J.C."/>
            <person name="Kagawa T.F."/>
            <person name="Liu W."/>
            <person name="Song Y."/>
            <person name="Salvetti E."/>
            <person name="Wrobel A."/>
            <person name="Rasinkangas P."/>
            <person name="Parkhill J."/>
            <person name="Rea M.C."/>
            <person name="O'Sullivan O."/>
            <person name="Ritari J."/>
            <person name="Douillard F.P."/>
            <person name="Paul Ross R."/>
            <person name="Yang R."/>
            <person name="Briner A.E."/>
            <person name="Felis G.E."/>
            <person name="de Vos W.M."/>
            <person name="Barrangou R."/>
            <person name="Klaenhammer T.R."/>
            <person name="Caufield P.W."/>
            <person name="Cui Y."/>
            <person name="Zhang H."/>
            <person name="O'Toole P.W."/>
        </authorList>
    </citation>
    <scope>NUCLEOTIDE SEQUENCE [LARGE SCALE GENOMIC DNA]</scope>
    <source>
        <strain evidence="2 3">DSM 20183</strain>
    </source>
</reference>
<proteinExistence type="predicted"/>
<dbReference type="Proteomes" id="UP000050929">
    <property type="component" value="Unassembled WGS sequence"/>
</dbReference>
<dbReference type="EMBL" id="AZDG01000021">
    <property type="protein sequence ID" value="KRK63864.1"/>
    <property type="molecule type" value="Genomic_DNA"/>
</dbReference>
<keyword evidence="3" id="KW-1185">Reference proteome</keyword>
<keyword evidence="1" id="KW-1133">Transmembrane helix</keyword>
<name>A0A0R1IXZ6_9LACO</name>
<comment type="caution">
    <text evidence="2">The sequence shown here is derived from an EMBL/GenBank/DDBJ whole genome shotgun (WGS) entry which is preliminary data.</text>
</comment>
<protein>
    <submittedName>
        <fullName evidence="2">Uncharacterized protein</fullName>
    </submittedName>
</protein>
<keyword evidence="1" id="KW-0472">Membrane</keyword>
<evidence type="ECO:0000256" key="1">
    <source>
        <dbReference type="SAM" id="Phobius"/>
    </source>
</evidence>